<dbReference type="GO" id="GO:0051225">
    <property type="term" value="P:spindle assembly"/>
    <property type="evidence" value="ECO:0007669"/>
    <property type="project" value="TreeGrafter"/>
</dbReference>
<keyword evidence="3" id="KW-0963">Cytoplasm</keyword>
<organism evidence="7 8">
    <name type="scientific">Aromia moschata</name>
    <dbReference type="NCBI Taxonomy" id="1265417"/>
    <lineage>
        <taxon>Eukaryota</taxon>
        <taxon>Metazoa</taxon>
        <taxon>Ecdysozoa</taxon>
        <taxon>Arthropoda</taxon>
        <taxon>Hexapoda</taxon>
        <taxon>Insecta</taxon>
        <taxon>Pterygota</taxon>
        <taxon>Neoptera</taxon>
        <taxon>Endopterygota</taxon>
        <taxon>Coleoptera</taxon>
        <taxon>Polyphaga</taxon>
        <taxon>Cucujiformia</taxon>
        <taxon>Chrysomeloidea</taxon>
        <taxon>Cerambycidae</taxon>
        <taxon>Cerambycinae</taxon>
        <taxon>Callichromatini</taxon>
        <taxon>Aromia</taxon>
    </lineage>
</organism>
<name>A0AAV8XT95_9CUCU</name>
<dbReference type="GO" id="GO:0007020">
    <property type="term" value="P:microtubule nucleation"/>
    <property type="evidence" value="ECO:0007669"/>
    <property type="project" value="InterPro"/>
</dbReference>
<evidence type="ECO:0000256" key="2">
    <source>
        <dbReference type="ARBA" id="ARBA00010337"/>
    </source>
</evidence>
<keyword evidence="5" id="KW-0206">Cytoskeleton</keyword>
<accession>A0AAV8XT95</accession>
<dbReference type="GO" id="GO:0043015">
    <property type="term" value="F:gamma-tubulin binding"/>
    <property type="evidence" value="ECO:0007669"/>
    <property type="project" value="InterPro"/>
</dbReference>
<dbReference type="InterPro" id="IPR040457">
    <property type="entry name" value="GCP_C"/>
</dbReference>
<reference evidence="7" key="1">
    <citation type="journal article" date="2023" name="Insect Mol. Biol.">
        <title>Genome sequencing provides insights into the evolution of gene families encoding plant cell wall-degrading enzymes in longhorned beetles.</title>
        <authorList>
            <person name="Shin N.R."/>
            <person name="Okamura Y."/>
            <person name="Kirsch R."/>
            <person name="Pauchet Y."/>
        </authorList>
    </citation>
    <scope>NUCLEOTIDE SEQUENCE</scope>
    <source>
        <strain evidence="7">AMC_N1</strain>
    </source>
</reference>
<feature type="domain" description="Gamma tubulin complex component C-terminal" evidence="6">
    <location>
        <begin position="54"/>
        <end position="187"/>
    </location>
</feature>
<comment type="similarity">
    <text evidence="2">Belongs to the TUBGCP family.</text>
</comment>
<dbReference type="GO" id="GO:0005874">
    <property type="term" value="C:microtubule"/>
    <property type="evidence" value="ECO:0007669"/>
    <property type="project" value="UniProtKB-KW"/>
</dbReference>
<dbReference type="GO" id="GO:0051321">
    <property type="term" value="P:meiotic cell cycle"/>
    <property type="evidence" value="ECO:0007669"/>
    <property type="project" value="TreeGrafter"/>
</dbReference>
<sequence>MIADATTDPVGSEREETEALFAPEQSIEFHATLENVYKETSLRVLDLLKNKYKLYEHLQSLRRYLLLGQGDFIRHLLELLAPELNKRAENIYGHTLTAILESAIRVTNAQYEDEDTLKRLNVSFMSHSSGDMGWDVFSLVYIVDGPIGTIFQQTMPTYQSLFGALWKAKRTEYALANMRRQQISMAKLFRKIKGKLVYPLNVSDLAWIYLRVVGGELSFHIY</sequence>
<evidence type="ECO:0000259" key="6">
    <source>
        <dbReference type="Pfam" id="PF04130"/>
    </source>
</evidence>
<keyword evidence="8" id="KW-1185">Reference proteome</keyword>
<evidence type="ECO:0000313" key="8">
    <source>
        <dbReference type="Proteomes" id="UP001162162"/>
    </source>
</evidence>
<evidence type="ECO:0000256" key="5">
    <source>
        <dbReference type="ARBA" id="ARBA00023212"/>
    </source>
</evidence>
<protein>
    <recommendedName>
        <fullName evidence="6">Gamma tubulin complex component C-terminal domain-containing protein</fullName>
    </recommendedName>
</protein>
<dbReference type="Pfam" id="PF04130">
    <property type="entry name" value="GCP_C_terminal"/>
    <property type="match status" value="1"/>
</dbReference>
<dbReference type="GO" id="GO:0000278">
    <property type="term" value="P:mitotic cell cycle"/>
    <property type="evidence" value="ECO:0007669"/>
    <property type="project" value="TreeGrafter"/>
</dbReference>
<evidence type="ECO:0000313" key="7">
    <source>
        <dbReference type="EMBL" id="KAJ8942298.1"/>
    </source>
</evidence>
<keyword evidence="4" id="KW-0493">Microtubule</keyword>
<dbReference type="Gene3D" id="1.20.120.1900">
    <property type="entry name" value="Gamma-tubulin complex, C-terminal domain"/>
    <property type="match status" value="1"/>
</dbReference>
<proteinExistence type="inferred from homology"/>
<dbReference type="InterPro" id="IPR007259">
    <property type="entry name" value="GCP"/>
</dbReference>
<dbReference type="GO" id="GO:0031122">
    <property type="term" value="P:cytoplasmic microtubule organization"/>
    <property type="evidence" value="ECO:0007669"/>
    <property type="project" value="TreeGrafter"/>
</dbReference>
<dbReference type="GO" id="GO:0000930">
    <property type="term" value="C:gamma-tubulin complex"/>
    <property type="evidence" value="ECO:0007669"/>
    <property type="project" value="TreeGrafter"/>
</dbReference>
<dbReference type="AlphaFoldDB" id="A0AAV8XT95"/>
<evidence type="ECO:0000256" key="1">
    <source>
        <dbReference type="ARBA" id="ARBA00004245"/>
    </source>
</evidence>
<evidence type="ECO:0000256" key="4">
    <source>
        <dbReference type="ARBA" id="ARBA00022701"/>
    </source>
</evidence>
<dbReference type="EMBL" id="JAPWTK010000334">
    <property type="protein sequence ID" value="KAJ8942298.1"/>
    <property type="molecule type" value="Genomic_DNA"/>
</dbReference>
<dbReference type="InterPro" id="IPR042241">
    <property type="entry name" value="GCP_C_sf"/>
</dbReference>
<dbReference type="PANTHER" id="PTHR19302:SF14">
    <property type="entry name" value="GAMMA-TUBULIN COMPLEX COMPONENT 3"/>
    <property type="match status" value="1"/>
</dbReference>
<dbReference type="GO" id="GO:0051011">
    <property type="term" value="F:microtubule minus-end binding"/>
    <property type="evidence" value="ECO:0007669"/>
    <property type="project" value="TreeGrafter"/>
</dbReference>
<dbReference type="GO" id="GO:0000922">
    <property type="term" value="C:spindle pole"/>
    <property type="evidence" value="ECO:0007669"/>
    <property type="project" value="InterPro"/>
</dbReference>
<dbReference type="PANTHER" id="PTHR19302">
    <property type="entry name" value="GAMMA TUBULIN COMPLEX PROTEIN"/>
    <property type="match status" value="1"/>
</dbReference>
<comment type="subcellular location">
    <subcellularLocation>
        <location evidence="1">Cytoplasm</location>
        <location evidence="1">Cytoskeleton</location>
    </subcellularLocation>
</comment>
<dbReference type="FunFam" id="1.20.120.1900:FF:000037">
    <property type="entry name" value="Gamma-tubulin complex component"/>
    <property type="match status" value="1"/>
</dbReference>
<comment type="caution">
    <text evidence="7">The sequence shown here is derived from an EMBL/GenBank/DDBJ whole genome shotgun (WGS) entry which is preliminary data.</text>
</comment>
<evidence type="ECO:0000256" key="3">
    <source>
        <dbReference type="ARBA" id="ARBA00022490"/>
    </source>
</evidence>
<gene>
    <name evidence="7" type="ORF">NQ318_005616</name>
</gene>
<dbReference type="Proteomes" id="UP001162162">
    <property type="component" value="Unassembled WGS sequence"/>
</dbReference>